<dbReference type="GO" id="GO:0006281">
    <property type="term" value="P:DNA repair"/>
    <property type="evidence" value="ECO:0007669"/>
    <property type="project" value="UniProtKB-KW"/>
</dbReference>
<dbReference type="InterPro" id="IPR016024">
    <property type="entry name" value="ARM-type_fold"/>
</dbReference>
<evidence type="ECO:0000256" key="4">
    <source>
        <dbReference type="ARBA" id="ARBA00022527"/>
    </source>
</evidence>
<dbReference type="Gene3D" id="1.10.1070.11">
    <property type="entry name" value="Phosphatidylinositol 3-/4-kinase, catalytic domain"/>
    <property type="match status" value="1"/>
</dbReference>
<dbReference type="PANTHER" id="PTHR11139:SF69">
    <property type="entry name" value="SERINE_THREONINE-PROTEIN KINASE ATR"/>
    <property type="match status" value="1"/>
</dbReference>
<keyword evidence="11" id="KW-0539">Nucleus</keyword>
<evidence type="ECO:0000259" key="15">
    <source>
        <dbReference type="PROSITE" id="PS51190"/>
    </source>
</evidence>
<dbReference type="SUPFAM" id="SSF48371">
    <property type="entry name" value="ARM repeat"/>
    <property type="match status" value="1"/>
</dbReference>
<evidence type="ECO:0000256" key="5">
    <source>
        <dbReference type="ARBA" id="ARBA00022679"/>
    </source>
</evidence>
<evidence type="ECO:0000256" key="10">
    <source>
        <dbReference type="ARBA" id="ARBA00023204"/>
    </source>
</evidence>
<dbReference type="PROSITE" id="PS00916">
    <property type="entry name" value="PI3_4_KINASE_2"/>
    <property type="match status" value="1"/>
</dbReference>
<protein>
    <recommendedName>
        <fullName evidence="12">Serine/threonine-protein kinase ATR</fullName>
        <ecNumber evidence="3">2.7.11.1</ecNumber>
    </recommendedName>
</protein>
<evidence type="ECO:0000256" key="8">
    <source>
        <dbReference type="ARBA" id="ARBA00022777"/>
    </source>
</evidence>
<evidence type="ECO:0000256" key="7">
    <source>
        <dbReference type="ARBA" id="ARBA00022763"/>
    </source>
</evidence>
<dbReference type="GO" id="GO:0005634">
    <property type="term" value="C:nucleus"/>
    <property type="evidence" value="ECO:0007669"/>
    <property type="project" value="UniProtKB-SubCell"/>
</dbReference>
<sequence length="2552" mass="294377">MQSRTEDDRKIIKLMGTIRNQYFKLLKTLENKNYNYKFTSDEMRNLITTWEALFSHEYVITTIYNETGNIEIGLSCLVEYILFSENHVSLECFEWISAILFRTYCYIPPIHPLSKIVEDYIIQISSFHRKDDLNEYLCRIRNIFYDLHDGKSEIVLLDLSGDENTFFTKVVINVERGQRKALLRRILLHVLSNSELRFNKENCFEVFHQLFVPIMDMLTMKNEPILTKVECFKCLSTLLNDVDPLYSMSGHLCSYILKIAETLTTEYFEFCEEADIPQLQKVLDYAAEVQSKVSKWLCKVPQKYPPTLHELSLFSRIGKKAINYVKLCVSSCPKLITDIISDICIFLSNAPTLPTCLEEPFIIELKECVEDIIEYIISMEKNLETKVLCSLFKFYFASTLDIEVDSFLNKLSNQSKSIVKNIRNQNKILSFLVTCDASDFIKSQFVPDNHKLMDIIKTIIHEYPSYEAFTELFQYIAAFLPLYNCDKGIVLSFLLLPWMDLRGLFDDGLLKKFAVPLNLDEKKIQFIRDITFKNLSIACIAKLKYANEIRKSIFAYSIKDACHSLKATSLEYAALFVSQCNVNVFNCISFVIMEEIMNSHTVETSNMLKLLLTTLSEVICSLDKNNTFNNNKIQCLSCTNSEKSGYITSMDLTEKFLNSIVSLLEAENSDDEINIKLASLLISILKHTTIKKSHYLKITEAFFKLIGNYRSVDCDKMHICFKEIISKDIPKDILSILRVSLTSLEPSSQYPYLYIISTTMNEGSFLLSCISRMISMATDYYFHEDITVVDMSKKIILVNAAKANITTESLLKRYSHEIIPLMTETILSRLVPNPSSHTINGDKEKGNLINSYFRQLADIFKILPKASQQERFMATVRETVKYVVATLLFVDEPRKEYSRYILNHLATYVLRENLSQLISRSINIAFEYLLRDSNRRVLAITFIRELTGKEITEIALEQRALLKLTFLQNLSINKLTCLNHLSVLFWTKDKDLFSLTEIIKENVMGVFTGFRMSILDDERYYYRQKDLQSLALMIDNMDANFVCFVSNKLLNLLRSLTVLGEMAVPPWYHFMEKLSVAKKIELLPKILTSVALLLKFPTSTNIINIFLQLRLKEDLNSKQKERFDRVFSILYSCGLQDHADKLNSEYLHKFSEILDTQCTAKATISNCARVLYEEGSEIVDITLKRLDSLLDGTVLEDQLSQELIPAILYAIRSNNVKNIRKSACIVLGKIGAIDPGRLRSRHDENESLSYGKSIEFANYMPDTPKEFLIELLENFCQLLLNCISATDTDNISYAIQKVLKDVIKGTQIGKDVWSKLSPNCKIELEPFTNCGLYPFQKCVIDSRRPVISYLVVNTFFSWSKVFYLALSEKLTDRVVGKALAAAEFITKTDNPEFFFYLLKNVIVQAFIEKNNKIIEDCEKEISEIFKRCLHDSGWVRVAAHSIFTLLDELTQYAYIKKADNINGFPDEIIEFIHKNVYDIKYNNRRLVIDAAEACQCWFRALKLTEHFGIFDDSKECQNLYHSISKISMKLDDYDNTLGAYECIETKFEPTNEQAILALEASRNYTEALSLYRESESSPVSMIDCLLKIDQPNLAFSQIGSILKSYSITEDEKKMLEERKIVTLWKLSRWDQLENAINQTENVNLDSWEASSALIFNAIHKKNKSLFSEVINECYDKMEVALSAITLQNSENYEQTYRYMQKLHMLFEITDSKRFLFVDANESITNQSNEFLNVINKWKKRADKCIQGGGALEPILANRREILKMIPGEAALKAIGDEYLHSAHLARFENNLDNVWSFITHAKEYPVNPVQIGMEKAAYFAKKNNHSHAIKVIQRCLQKNCQALNSMYNPDENNDSSGDMMDFSYEINEEDKCLFIKARLDEIDYRIDAGVGSYDESHNMFQNLVRITPPPKLAEKIWYKAATFVDGFHVSDNKGDSDIATIKLIIQAYINVLINGSNFSHHVIPRLLTLWLDYTHKYYDSGEAGYVKILNDIMINAFTKKIDPSMCYKAIQQIFSRLAHPDSSVFDVLKMLVIRLIEKFPHQCLWHMMGIYRTSSKKNAANIRVERMKKIVDVACETIKFNRQDFKQTVKAYEYLSASLMSLGNKNTKSDRIKSVEIPKLKSFFLKKEMIVNVGKKAVRQRLTTLPKIILPLSSLLDDPTPAPSFNSFTLTQNINMDEISKNPSTINEIYITDVDENVMILPSLMKPKRLTLIGSDGKMYPILCKDSDELRKDLRAMEFNKRVNSLLIQCPEARRRHLRIRTYTVVPLQEEGGIIEWVPNLIPLKAALTKGTDQIQLHKMSAEIFSKWSQLKTTKCRKEFMKNELFKKFPKRMAEYFRRQYVDPGTWYNSRLNYTRTSATMCMVGFILGLGDRHCENILLDTKSGEIMHVDYNILFNKGESLRFPEVVPFRLTRNVIDGFGPCGVEGNFRISCELSLAAMRNNKEMLLTLLHSFIHDPLLEWSAVERRNQQLRIEETLGGLPMKTNNAPIDAKNAIYNIERRLSGFIVSPKIYKDLRNYYSMSVTGQVDKLINIARNENKLADMYIGWAPYL</sequence>
<dbReference type="EC" id="2.7.11.1" evidence="3"/>
<comment type="similarity">
    <text evidence="2">Belongs to the PI3/PI4-kinase family. ATM subfamily.</text>
</comment>
<accession>A0A0N5A2L6</accession>
<dbReference type="Pfam" id="PF02259">
    <property type="entry name" value="FAT"/>
    <property type="match status" value="1"/>
</dbReference>
<dbReference type="PROSITE" id="PS50290">
    <property type="entry name" value="PI3_4_KINASE_3"/>
    <property type="match status" value="1"/>
</dbReference>
<organism evidence="16 17">
    <name type="scientific">Parastrongyloides trichosuri</name>
    <name type="common">Possum-specific nematode worm</name>
    <dbReference type="NCBI Taxonomy" id="131310"/>
    <lineage>
        <taxon>Eukaryota</taxon>
        <taxon>Metazoa</taxon>
        <taxon>Ecdysozoa</taxon>
        <taxon>Nematoda</taxon>
        <taxon>Chromadorea</taxon>
        <taxon>Rhabditida</taxon>
        <taxon>Tylenchina</taxon>
        <taxon>Panagrolaimomorpha</taxon>
        <taxon>Strongyloidoidea</taxon>
        <taxon>Strongyloididae</taxon>
        <taxon>Parastrongyloides</taxon>
    </lineage>
</organism>
<keyword evidence="10" id="KW-0234">DNA repair</keyword>
<dbReference type="GO" id="GO:0004674">
    <property type="term" value="F:protein serine/threonine kinase activity"/>
    <property type="evidence" value="ECO:0007669"/>
    <property type="project" value="UniProtKB-KW"/>
</dbReference>
<evidence type="ECO:0000256" key="9">
    <source>
        <dbReference type="ARBA" id="ARBA00022840"/>
    </source>
</evidence>
<feature type="domain" description="FAT" evidence="14">
    <location>
        <begin position="1486"/>
        <end position="2053"/>
    </location>
</feature>
<dbReference type="InterPro" id="IPR011009">
    <property type="entry name" value="Kinase-like_dom_sf"/>
</dbReference>
<evidence type="ECO:0000313" key="17">
    <source>
        <dbReference type="WBParaSite" id="PTRK_0001587700.1"/>
    </source>
</evidence>
<dbReference type="SUPFAM" id="SSF56112">
    <property type="entry name" value="Protein kinase-like (PK-like)"/>
    <property type="match status" value="1"/>
</dbReference>
<keyword evidence="6" id="KW-0547">Nucleotide-binding</keyword>
<evidence type="ECO:0000256" key="12">
    <source>
        <dbReference type="ARBA" id="ARBA00024420"/>
    </source>
</evidence>
<evidence type="ECO:0000256" key="11">
    <source>
        <dbReference type="ARBA" id="ARBA00023242"/>
    </source>
</evidence>
<reference evidence="17" key="1">
    <citation type="submission" date="2017-02" db="UniProtKB">
        <authorList>
            <consortium name="WormBaseParasite"/>
        </authorList>
    </citation>
    <scope>IDENTIFICATION</scope>
</reference>
<dbReference type="CDD" id="cd00892">
    <property type="entry name" value="PIKKc_ATR"/>
    <property type="match status" value="1"/>
</dbReference>
<dbReference type="GO" id="GO:0005524">
    <property type="term" value="F:ATP binding"/>
    <property type="evidence" value="ECO:0007669"/>
    <property type="project" value="UniProtKB-KW"/>
</dbReference>
<dbReference type="PROSITE" id="PS51190">
    <property type="entry name" value="FATC"/>
    <property type="match status" value="1"/>
</dbReference>
<evidence type="ECO:0000256" key="2">
    <source>
        <dbReference type="ARBA" id="ARBA00010769"/>
    </source>
</evidence>
<feature type="domain" description="FATC" evidence="15">
    <location>
        <begin position="2520"/>
        <end position="2552"/>
    </location>
</feature>
<dbReference type="InterPro" id="IPR018936">
    <property type="entry name" value="PI3/4_kinase_CS"/>
</dbReference>
<dbReference type="InterPro" id="IPR003152">
    <property type="entry name" value="FATC_dom"/>
</dbReference>
<evidence type="ECO:0000256" key="1">
    <source>
        <dbReference type="ARBA" id="ARBA00004123"/>
    </source>
</evidence>
<dbReference type="GO" id="GO:0005694">
    <property type="term" value="C:chromosome"/>
    <property type="evidence" value="ECO:0007669"/>
    <property type="project" value="TreeGrafter"/>
</dbReference>
<evidence type="ECO:0000259" key="13">
    <source>
        <dbReference type="PROSITE" id="PS50290"/>
    </source>
</evidence>
<dbReference type="SMART" id="SM01343">
    <property type="entry name" value="FATC"/>
    <property type="match status" value="1"/>
</dbReference>
<evidence type="ECO:0000259" key="14">
    <source>
        <dbReference type="PROSITE" id="PS51189"/>
    </source>
</evidence>
<keyword evidence="8" id="KW-0418">Kinase</keyword>
<proteinExistence type="inferred from homology"/>
<keyword evidence="4" id="KW-0723">Serine/threonine-protein kinase</keyword>
<dbReference type="STRING" id="131310.A0A0N5A2L6"/>
<comment type="subcellular location">
    <subcellularLocation>
        <location evidence="1">Nucleus</location>
    </subcellularLocation>
</comment>
<dbReference type="InterPro" id="IPR057564">
    <property type="entry name" value="HEAT_ATR"/>
</dbReference>
<dbReference type="Pfam" id="PF23593">
    <property type="entry name" value="HEAT_ATR"/>
    <property type="match status" value="1"/>
</dbReference>
<dbReference type="WBParaSite" id="PTRK_0001587700.1">
    <property type="protein sequence ID" value="PTRK_0001587700.1"/>
    <property type="gene ID" value="PTRK_0001587700"/>
</dbReference>
<dbReference type="Pfam" id="PF02260">
    <property type="entry name" value="FATC"/>
    <property type="match status" value="1"/>
</dbReference>
<keyword evidence="7" id="KW-0227">DNA damage</keyword>
<dbReference type="InterPro" id="IPR003151">
    <property type="entry name" value="PIK-rel_kinase_FAT"/>
</dbReference>
<dbReference type="Proteomes" id="UP000038045">
    <property type="component" value="Unplaced"/>
</dbReference>
<feature type="domain" description="PI3K/PI4K catalytic" evidence="13">
    <location>
        <begin position="2194"/>
        <end position="2501"/>
    </location>
</feature>
<dbReference type="GO" id="GO:0000077">
    <property type="term" value="P:DNA damage checkpoint signaling"/>
    <property type="evidence" value="ECO:0007669"/>
    <property type="project" value="TreeGrafter"/>
</dbReference>
<keyword evidence="16" id="KW-1185">Reference proteome</keyword>
<evidence type="ECO:0000256" key="3">
    <source>
        <dbReference type="ARBA" id="ARBA00012513"/>
    </source>
</evidence>
<dbReference type="InterPro" id="IPR036940">
    <property type="entry name" value="PI3/4_kinase_cat_sf"/>
</dbReference>
<dbReference type="InterPro" id="IPR050517">
    <property type="entry name" value="DDR_Repair_Kinase"/>
</dbReference>
<evidence type="ECO:0000256" key="6">
    <source>
        <dbReference type="ARBA" id="ARBA00022741"/>
    </source>
</evidence>
<keyword evidence="9" id="KW-0067">ATP-binding</keyword>
<dbReference type="PROSITE" id="PS51189">
    <property type="entry name" value="FAT"/>
    <property type="match status" value="1"/>
</dbReference>
<keyword evidence="5" id="KW-0808">Transferase</keyword>
<dbReference type="InterPro" id="IPR014009">
    <property type="entry name" value="PIK_FAT"/>
</dbReference>
<dbReference type="PANTHER" id="PTHR11139">
    <property type="entry name" value="ATAXIA TELANGIECTASIA MUTATED ATM -RELATED"/>
    <property type="match status" value="1"/>
</dbReference>
<dbReference type="Gene3D" id="3.30.1010.10">
    <property type="entry name" value="Phosphatidylinositol 3-kinase Catalytic Subunit, Chain A, domain 4"/>
    <property type="match status" value="1"/>
</dbReference>
<dbReference type="GO" id="GO:0000723">
    <property type="term" value="P:telomere maintenance"/>
    <property type="evidence" value="ECO:0007669"/>
    <property type="project" value="TreeGrafter"/>
</dbReference>
<dbReference type="InterPro" id="IPR000403">
    <property type="entry name" value="PI3/4_kinase_cat_dom"/>
</dbReference>
<evidence type="ECO:0000313" key="16">
    <source>
        <dbReference type="Proteomes" id="UP000038045"/>
    </source>
</evidence>
<dbReference type="Pfam" id="PF00454">
    <property type="entry name" value="PI3_PI4_kinase"/>
    <property type="match status" value="1"/>
</dbReference>
<name>A0A0N5A2L6_PARTI</name>
<dbReference type="SMART" id="SM00146">
    <property type="entry name" value="PI3Kc"/>
    <property type="match status" value="1"/>
</dbReference>